<feature type="chain" id="PRO_5002161189" description="CxC1-like cysteine cluster associated with KDZ transposases domain-containing protein" evidence="1">
    <location>
        <begin position="27"/>
        <end position="81"/>
    </location>
</feature>
<dbReference type="AlphaFoldDB" id="A0A0C3AM81"/>
<dbReference type="InParanoid" id="A0A0C3AM81"/>
<dbReference type="STRING" id="1036808.A0A0C3AM81"/>
<gene>
    <name evidence="2" type="ORF">SCLCIDRAFT_85529</name>
</gene>
<dbReference type="OrthoDB" id="3200967at2759"/>
<sequence>CMCILAPICLMACGLFACSPVAPTLAIDLCVLEFVKTLFVWLTPNTTAWCDALGHFLDAQGYKLQSKDNLRRQFSNAYHWY</sequence>
<feature type="signal peptide" evidence="1">
    <location>
        <begin position="1"/>
        <end position="26"/>
    </location>
</feature>
<proteinExistence type="predicted"/>
<reference evidence="2 3" key="1">
    <citation type="submission" date="2014-04" db="EMBL/GenBank/DDBJ databases">
        <authorList>
            <consortium name="DOE Joint Genome Institute"/>
            <person name="Kuo A."/>
            <person name="Kohler A."/>
            <person name="Nagy L.G."/>
            <person name="Floudas D."/>
            <person name="Copeland A."/>
            <person name="Barry K.W."/>
            <person name="Cichocki N."/>
            <person name="Veneault-Fourrey C."/>
            <person name="LaButti K."/>
            <person name="Lindquist E.A."/>
            <person name="Lipzen A."/>
            <person name="Lundell T."/>
            <person name="Morin E."/>
            <person name="Murat C."/>
            <person name="Sun H."/>
            <person name="Tunlid A."/>
            <person name="Henrissat B."/>
            <person name="Grigoriev I.V."/>
            <person name="Hibbett D.S."/>
            <person name="Martin F."/>
            <person name="Nordberg H.P."/>
            <person name="Cantor M.N."/>
            <person name="Hua S.X."/>
        </authorList>
    </citation>
    <scope>NUCLEOTIDE SEQUENCE [LARGE SCALE GENOMIC DNA]</scope>
    <source>
        <strain evidence="2 3">Foug A</strain>
    </source>
</reference>
<name>A0A0C3AM81_9AGAM</name>
<organism evidence="2 3">
    <name type="scientific">Scleroderma citrinum Foug A</name>
    <dbReference type="NCBI Taxonomy" id="1036808"/>
    <lineage>
        <taxon>Eukaryota</taxon>
        <taxon>Fungi</taxon>
        <taxon>Dikarya</taxon>
        <taxon>Basidiomycota</taxon>
        <taxon>Agaricomycotina</taxon>
        <taxon>Agaricomycetes</taxon>
        <taxon>Agaricomycetidae</taxon>
        <taxon>Boletales</taxon>
        <taxon>Sclerodermatineae</taxon>
        <taxon>Sclerodermataceae</taxon>
        <taxon>Scleroderma</taxon>
    </lineage>
</organism>
<evidence type="ECO:0008006" key="4">
    <source>
        <dbReference type="Google" id="ProtNLM"/>
    </source>
</evidence>
<feature type="non-terminal residue" evidence="2">
    <location>
        <position position="81"/>
    </location>
</feature>
<keyword evidence="3" id="KW-1185">Reference proteome</keyword>
<dbReference type="Proteomes" id="UP000053989">
    <property type="component" value="Unassembled WGS sequence"/>
</dbReference>
<dbReference type="HOGENOM" id="CLU_004552_7_0_1"/>
<evidence type="ECO:0000256" key="1">
    <source>
        <dbReference type="SAM" id="SignalP"/>
    </source>
</evidence>
<feature type="non-terminal residue" evidence="2">
    <location>
        <position position="1"/>
    </location>
</feature>
<evidence type="ECO:0000313" key="3">
    <source>
        <dbReference type="Proteomes" id="UP000053989"/>
    </source>
</evidence>
<accession>A0A0C3AM81</accession>
<evidence type="ECO:0000313" key="2">
    <source>
        <dbReference type="EMBL" id="KIM66072.1"/>
    </source>
</evidence>
<dbReference type="EMBL" id="KN822019">
    <property type="protein sequence ID" value="KIM66072.1"/>
    <property type="molecule type" value="Genomic_DNA"/>
</dbReference>
<reference evidence="3" key="2">
    <citation type="submission" date="2015-01" db="EMBL/GenBank/DDBJ databases">
        <title>Evolutionary Origins and Diversification of the Mycorrhizal Mutualists.</title>
        <authorList>
            <consortium name="DOE Joint Genome Institute"/>
            <consortium name="Mycorrhizal Genomics Consortium"/>
            <person name="Kohler A."/>
            <person name="Kuo A."/>
            <person name="Nagy L.G."/>
            <person name="Floudas D."/>
            <person name="Copeland A."/>
            <person name="Barry K.W."/>
            <person name="Cichocki N."/>
            <person name="Veneault-Fourrey C."/>
            <person name="LaButti K."/>
            <person name="Lindquist E.A."/>
            <person name="Lipzen A."/>
            <person name="Lundell T."/>
            <person name="Morin E."/>
            <person name="Murat C."/>
            <person name="Riley R."/>
            <person name="Ohm R."/>
            <person name="Sun H."/>
            <person name="Tunlid A."/>
            <person name="Henrissat B."/>
            <person name="Grigoriev I.V."/>
            <person name="Hibbett D.S."/>
            <person name="Martin F."/>
        </authorList>
    </citation>
    <scope>NUCLEOTIDE SEQUENCE [LARGE SCALE GENOMIC DNA]</scope>
    <source>
        <strain evidence="3">Foug A</strain>
    </source>
</reference>
<protein>
    <recommendedName>
        <fullName evidence="4">CxC1-like cysteine cluster associated with KDZ transposases domain-containing protein</fullName>
    </recommendedName>
</protein>
<keyword evidence="1" id="KW-0732">Signal</keyword>